<dbReference type="Proteomes" id="UP000635606">
    <property type="component" value="Unassembled WGS sequence"/>
</dbReference>
<proteinExistence type="inferred from homology"/>
<evidence type="ECO:0000256" key="2">
    <source>
        <dbReference type="ARBA" id="ARBA00004948"/>
    </source>
</evidence>
<dbReference type="PANTHER" id="PTHR31528:SF1">
    <property type="entry name" value="4-AMINO-5-HYDROXYMETHYL-2-METHYLPYRIMIDINE PHOSPHATE SYNTHASE THI11-RELATED"/>
    <property type="match status" value="1"/>
</dbReference>
<evidence type="ECO:0000313" key="13">
    <source>
        <dbReference type="EMBL" id="GIJ65733.1"/>
    </source>
</evidence>
<dbReference type="GO" id="GO:0009228">
    <property type="term" value="P:thiamine biosynthetic process"/>
    <property type="evidence" value="ECO:0007669"/>
    <property type="project" value="UniProtKB-KW"/>
</dbReference>
<dbReference type="SUPFAM" id="SSF53850">
    <property type="entry name" value="Periplasmic binding protein-like II"/>
    <property type="match status" value="1"/>
</dbReference>
<organism evidence="13 14">
    <name type="scientific">Virgisporangium ochraceum</name>
    <dbReference type="NCBI Taxonomy" id="65505"/>
    <lineage>
        <taxon>Bacteria</taxon>
        <taxon>Bacillati</taxon>
        <taxon>Actinomycetota</taxon>
        <taxon>Actinomycetes</taxon>
        <taxon>Micromonosporales</taxon>
        <taxon>Micromonosporaceae</taxon>
        <taxon>Virgisporangium</taxon>
    </lineage>
</organism>
<comment type="similarity">
    <text evidence="3">Belongs to the NMT1/THI5 family.</text>
</comment>
<comment type="caution">
    <text evidence="13">The sequence shown here is derived from an EMBL/GenBank/DDBJ whole genome shotgun (WGS) entry which is preliminary data.</text>
</comment>
<dbReference type="EMBL" id="BOPH01000009">
    <property type="protein sequence ID" value="GIJ65733.1"/>
    <property type="molecule type" value="Genomic_DNA"/>
</dbReference>
<accession>A0A8J3ZMU3</accession>
<evidence type="ECO:0000259" key="12">
    <source>
        <dbReference type="Pfam" id="PF09084"/>
    </source>
</evidence>
<comment type="function">
    <text evidence="1">Responsible for the formation of the pyrimidine heterocycle in the thiamine biosynthesis pathway. Catalyzes the formation of hydroxymethylpyrimidine phosphate (HMP-P) from histidine and pyridoxal phosphate (PLP). The protein uses PLP and the active site histidine to form HMP-P, generating an inactive enzyme. The enzyme can only undergo a single turnover, which suggests it is a suicide enzyme.</text>
</comment>
<keyword evidence="9" id="KW-0408">Iron</keyword>
<keyword evidence="14" id="KW-1185">Reference proteome</keyword>
<protein>
    <recommendedName>
        <fullName evidence="10">Thiamine pyrimidine synthase</fullName>
    </recommendedName>
</protein>
<evidence type="ECO:0000256" key="6">
    <source>
        <dbReference type="ARBA" id="ARBA00022723"/>
    </source>
</evidence>
<sequence length="335" mass="35662">MVLTRRSMLTNLGAAATLAGCGKEENRPKPGTGKVEDVTFVTGFNITGQDSYVFAAIENGFYRDAGLNVTVVPGVGTRGNLQYLARDTAQFATIDITGGLLEIDGGRLTDFRVFAAIYQLTVSCIVALPAANIASPRDLAGKRIGYSEGGVNKTIFPAYARLAGLDEATVRWVSLAPPLIRPALLSGQLDASTEIVVGRPALEAAAKQSVTMLPYSDVMRDLYGNAIGASTSLIERNPGLVRRFRDASLRGMRWTLDNPDAAGRVMAKHNPTYRAEVAAAEVRQTVTYVRGGAPVLGHLDEARMARCIAVVQSIGLVRPGLTPDRIAAFDLVPTA</sequence>
<dbReference type="Pfam" id="PF09084">
    <property type="entry name" value="NMT1"/>
    <property type="match status" value="1"/>
</dbReference>
<keyword evidence="5 13" id="KW-0808">Transferase</keyword>
<evidence type="ECO:0000256" key="5">
    <source>
        <dbReference type="ARBA" id="ARBA00022679"/>
    </source>
</evidence>
<dbReference type="PANTHER" id="PTHR31528">
    <property type="entry name" value="4-AMINO-5-HYDROXYMETHYL-2-METHYLPYRIMIDINE PHOSPHATE SYNTHASE THI11-RELATED"/>
    <property type="match status" value="1"/>
</dbReference>
<dbReference type="PROSITE" id="PS51257">
    <property type="entry name" value="PROKAR_LIPOPROTEIN"/>
    <property type="match status" value="1"/>
</dbReference>
<dbReference type="InterPro" id="IPR027939">
    <property type="entry name" value="NMT1/THI5"/>
</dbReference>
<evidence type="ECO:0000256" key="1">
    <source>
        <dbReference type="ARBA" id="ARBA00003469"/>
    </source>
</evidence>
<feature type="domain" description="SsuA/THI5-like" evidence="12">
    <location>
        <begin position="53"/>
        <end position="262"/>
    </location>
</feature>
<evidence type="ECO:0000256" key="4">
    <source>
        <dbReference type="ARBA" id="ARBA00011738"/>
    </source>
</evidence>
<comment type="catalytic activity">
    <reaction evidence="11">
        <text>N(6)-(pyridoxal phosphate)-L-lysyl-[4-amino-5-hydroxymethyl-2-methylpyrimidine phosphate synthase] + L-histidyl-[4-amino-5-hydroxymethyl-2-methylpyrimidine phosphate synthase] + 2 Fe(3+) + 4 H2O = L-lysyl-[4-amino-5-hydroxymethyl-2-methylpyrimidine phosphate synthase] + (2S)-2-amino-5-hydroxy-4-oxopentanoyl-[4-amino-5-hydroxymethyl-2-methylpyrimidine phosphate synthase] + 4-amino-2-methyl-5-(phosphooxymethyl)pyrimidine + 3-oxopropanoate + 2 Fe(2+) + 2 H(+)</text>
        <dbReference type="Rhea" id="RHEA:65756"/>
        <dbReference type="Rhea" id="RHEA-COMP:16892"/>
        <dbReference type="Rhea" id="RHEA-COMP:16893"/>
        <dbReference type="Rhea" id="RHEA-COMP:16894"/>
        <dbReference type="Rhea" id="RHEA-COMP:16895"/>
        <dbReference type="ChEBI" id="CHEBI:15377"/>
        <dbReference type="ChEBI" id="CHEBI:15378"/>
        <dbReference type="ChEBI" id="CHEBI:29033"/>
        <dbReference type="ChEBI" id="CHEBI:29034"/>
        <dbReference type="ChEBI" id="CHEBI:29969"/>
        <dbReference type="ChEBI" id="CHEBI:29979"/>
        <dbReference type="ChEBI" id="CHEBI:33190"/>
        <dbReference type="ChEBI" id="CHEBI:58354"/>
        <dbReference type="ChEBI" id="CHEBI:143915"/>
        <dbReference type="ChEBI" id="CHEBI:157692"/>
    </reaction>
    <physiologicalReaction direction="left-to-right" evidence="11">
        <dbReference type="Rhea" id="RHEA:65757"/>
    </physiologicalReaction>
</comment>
<evidence type="ECO:0000256" key="10">
    <source>
        <dbReference type="ARBA" id="ARBA00033171"/>
    </source>
</evidence>
<dbReference type="GO" id="GO:0016740">
    <property type="term" value="F:transferase activity"/>
    <property type="evidence" value="ECO:0007669"/>
    <property type="project" value="UniProtKB-KW"/>
</dbReference>
<dbReference type="AlphaFoldDB" id="A0A8J3ZMU3"/>
<dbReference type="Gene3D" id="3.40.190.10">
    <property type="entry name" value="Periplasmic binding protein-like II"/>
    <property type="match status" value="2"/>
</dbReference>
<dbReference type="InterPro" id="IPR015168">
    <property type="entry name" value="SsuA/THI5"/>
</dbReference>
<evidence type="ECO:0000256" key="8">
    <source>
        <dbReference type="ARBA" id="ARBA00022977"/>
    </source>
</evidence>
<keyword evidence="7" id="KW-0663">Pyridoxal phosphate</keyword>
<evidence type="ECO:0000256" key="9">
    <source>
        <dbReference type="ARBA" id="ARBA00023004"/>
    </source>
</evidence>
<evidence type="ECO:0000256" key="11">
    <source>
        <dbReference type="ARBA" id="ARBA00048179"/>
    </source>
</evidence>
<evidence type="ECO:0000256" key="3">
    <source>
        <dbReference type="ARBA" id="ARBA00009406"/>
    </source>
</evidence>
<keyword evidence="8" id="KW-0784">Thiamine biosynthesis</keyword>
<gene>
    <name evidence="13" type="ORF">Voc01_006500</name>
</gene>
<reference evidence="13" key="1">
    <citation type="submission" date="2021-01" db="EMBL/GenBank/DDBJ databases">
        <title>Whole genome shotgun sequence of Virgisporangium ochraceum NBRC 16418.</title>
        <authorList>
            <person name="Komaki H."/>
            <person name="Tamura T."/>
        </authorList>
    </citation>
    <scope>NUCLEOTIDE SEQUENCE</scope>
    <source>
        <strain evidence="13">NBRC 16418</strain>
    </source>
</reference>
<comment type="pathway">
    <text evidence="2">Cofactor biosynthesis; thiamine diphosphate biosynthesis.</text>
</comment>
<dbReference type="GO" id="GO:0046872">
    <property type="term" value="F:metal ion binding"/>
    <property type="evidence" value="ECO:0007669"/>
    <property type="project" value="UniProtKB-KW"/>
</dbReference>
<evidence type="ECO:0000313" key="14">
    <source>
        <dbReference type="Proteomes" id="UP000635606"/>
    </source>
</evidence>
<name>A0A8J3ZMU3_9ACTN</name>
<keyword evidence="6" id="KW-0479">Metal-binding</keyword>
<evidence type="ECO:0000256" key="7">
    <source>
        <dbReference type="ARBA" id="ARBA00022898"/>
    </source>
</evidence>
<comment type="subunit">
    <text evidence="4">Homodimer.</text>
</comment>